<dbReference type="InterPro" id="IPR035874">
    <property type="entry name" value="IDS"/>
</dbReference>
<evidence type="ECO:0000256" key="4">
    <source>
        <dbReference type="ARBA" id="ARBA00022729"/>
    </source>
</evidence>
<dbReference type="CDD" id="cd16030">
    <property type="entry name" value="iduronate-2-sulfatase"/>
    <property type="match status" value="1"/>
</dbReference>
<sequence length="493" mass="55079">MHAYPNLENNVMIRFGLLVLAMLALPASVQGQNNYNVLFIAVDDLRPEMGCFGRSPTVSPNLDQLAQQSCVFRQHFVQVPTCGASRYALLTGRSPKHSQALSNTALYSGKTALSPEQLPAAQTMPELFRRSGYHTTLIGKVSHTADGKVYAYNGQGDGRDEVPHAWDELATPYGPWKRGWGIFFAYANGEHREDGQGHSDLMQFTAEEDTDLPDGMMAETAIEKLKSYQQSGERFFMGLGFFKPHLPFVATKQDWEAVDAMDIEPAPHGTKPETAYWHKSNEFYKYQADFPKTNPLAEQDQIQARKAYLACVRYTDRQIGKVMTALQETGLDQSTIVVVWGDHGWHLGESAIWGKHTSLERALKSPLFIKVPGVTDQGQQTEALAETLDIYPTLIDLCQPKFRETTFPLDGVSQAAVIRGEKEAVRDTAISYWQGGQVSIRSADYRLIARAKKGEMENVELYDVRRTPDPTDNLAEEKPEVVQKLLEAAQDAK</sequence>
<evidence type="ECO:0000256" key="3">
    <source>
        <dbReference type="ARBA" id="ARBA00022723"/>
    </source>
</evidence>
<keyword evidence="4" id="KW-0732">Signal</keyword>
<protein>
    <submittedName>
        <fullName evidence="8">Iduronate sulfatase</fullName>
    </submittedName>
</protein>
<organism evidence="8 9">
    <name type="scientific">Bremerella cremea</name>
    <dbReference type="NCBI Taxonomy" id="1031537"/>
    <lineage>
        <taxon>Bacteria</taxon>
        <taxon>Pseudomonadati</taxon>
        <taxon>Planctomycetota</taxon>
        <taxon>Planctomycetia</taxon>
        <taxon>Pirellulales</taxon>
        <taxon>Pirellulaceae</taxon>
        <taxon>Bremerella</taxon>
    </lineage>
</organism>
<reference evidence="8 9" key="1">
    <citation type="submission" date="2018-07" db="EMBL/GenBank/DDBJ databases">
        <title>Comparative genomes isolates from brazilian mangrove.</title>
        <authorList>
            <person name="De Araujo J.E."/>
            <person name="Taketani R.G."/>
            <person name="Silva M.C.P."/>
            <person name="Lourenco M.V."/>
            <person name="Oliveira V.M."/>
            <person name="Andreote F.D."/>
        </authorList>
    </citation>
    <scope>NUCLEOTIDE SEQUENCE [LARGE SCALE GENOMIC DNA]</scope>
    <source>
        <strain evidence="8 9">HEX PRIS-MGV</strain>
    </source>
</reference>
<feature type="domain" description="Sulfatase N-terminal" evidence="7">
    <location>
        <begin position="36"/>
        <end position="397"/>
    </location>
</feature>
<evidence type="ECO:0000313" key="9">
    <source>
        <dbReference type="Proteomes" id="UP000253562"/>
    </source>
</evidence>
<dbReference type="PANTHER" id="PTHR45953:SF1">
    <property type="entry name" value="IDURONATE 2-SULFATASE"/>
    <property type="match status" value="1"/>
</dbReference>
<accession>A0A368KT99</accession>
<dbReference type="InterPro" id="IPR017850">
    <property type="entry name" value="Alkaline_phosphatase_core_sf"/>
</dbReference>
<dbReference type="GO" id="GO:0004423">
    <property type="term" value="F:iduronate-2-sulfatase activity"/>
    <property type="evidence" value="ECO:0007669"/>
    <property type="project" value="InterPro"/>
</dbReference>
<comment type="cofactor">
    <cofactor evidence="1">
        <name>Ca(2+)</name>
        <dbReference type="ChEBI" id="CHEBI:29108"/>
    </cofactor>
</comment>
<keyword evidence="3" id="KW-0479">Metal-binding</keyword>
<dbReference type="Proteomes" id="UP000253562">
    <property type="component" value="Unassembled WGS sequence"/>
</dbReference>
<dbReference type="GO" id="GO:0046872">
    <property type="term" value="F:metal ion binding"/>
    <property type="evidence" value="ECO:0007669"/>
    <property type="project" value="UniProtKB-KW"/>
</dbReference>
<dbReference type="Pfam" id="PF00884">
    <property type="entry name" value="Sulfatase"/>
    <property type="match status" value="1"/>
</dbReference>
<dbReference type="OrthoDB" id="9782218at2"/>
<dbReference type="GO" id="GO:0005737">
    <property type="term" value="C:cytoplasm"/>
    <property type="evidence" value="ECO:0007669"/>
    <property type="project" value="TreeGrafter"/>
</dbReference>
<name>A0A368KT99_9BACT</name>
<evidence type="ECO:0000313" key="8">
    <source>
        <dbReference type="EMBL" id="RCS52808.1"/>
    </source>
</evidence>
<proteinExistence type="inferred from homology"/>
<evidence type="ECO:0000256" key="2">
    <source>
        <dbReference type="ARBA" id="ARBA00008779"/>
    </source>
</evidence>
<comment type="caution">
    <text evidence="8">The sequence shown here is derived from an EMBL/GenBank/DDBJ whole genome shotgun (WGS) entry which is preliminary data.</text>
</comment>
<evidence type="ECO:0000259" key="7">
    <source>
        <dbReference type="Pfam" id="PF00884"/>
    </source>
</evidence>
<keyword evidence="5" id="KW-0378">Hydrolase</keyword>
<evidence type="ECO:0000256" key="5">
    <source>
        <dbReference type="ARBA" id="ARBA00022801"/>
    </source>
</evidence>
<dbReference type="Gene3D" id="3.40.720.10">
    <property type="entry name" value="Alkaline Phosphatase, subunit A"/>
    <property type="match status" value="1"/>
</dbReference>
<dbReference type="InterPro" id="IPR000917">
    <property type="entry name" value="Sulfatase_N"/>
</dbReference>
<dbReference type="SUPFAM" id="SSF53649">
    <property type="entry name" value="Alkaline phosphatase-like"/>
    <property type="match status" value="1"/>
</dbReference>
<evidence type="ECO:0000256" key="1">
    <source>
        <dbReference type="ARBA" id="ARBA00001913"/>
    </source>
</evidence>
<gene>
    <name evidence="8" type="ORF">DTL42_08210</name>
</gene>
<dbReference type="EMBL" id="QPEX01000011">
    <property type="protein sequence ID" value="RCS52808.1"/>
    <property type="molecule type" value="Genomic_DNA"/>
</dbReference>
<comment type="similarity">
    <text evidence="2">Belongs to the sulfatase family.</text>
</comment>
<keyword evidence="6" id="KW-0106">Calcium</keyword>
<evidence type="ECO:0000256" key="6">
    <source>
        <dbReference type="ARBA" id="ARBA00022837"/>
    </source>
</evidence>
<dbReference type="PANTHER" id="PTHR45953">
    <property type="entry name" value="IDURONATE 2-SULFATASE"/>
    <property type="match status" value="1"/>
</dbReference>
<dbReference type="AlphaFoldDB" id="A0A368KT99"/>